<evidence type="ECO:0008006" key="3">
    <source>
        <dbReference type="Google" id="ProtNLM"/>
    </source>
</evidence>
<evidence type="ECO:0000313" key="1">
    <source>
        <dbReference type="EMBL" id="EFA92976.1"/>
    </source>
</evidence>
<dbReference type="Proteomes" id="UP000005283">
    <property type="component" value="Unassembled WGS sequence"/>
</dbReference>
<dbReference type="Gene3D" id="2.40.10.10">
    <property type="entry name" value="Trypsin-like serine proteases"/>
    <property type="match status" value="2"/>
</dbReference>
<dbReference type="InterPro" id="IPR009003">
    <property type="entry name" value="Peptidase_S1_PA"/>
</dbReference>
<gene>
    <name evidence="1" type="ORF">HMPREF0650_1527</name>
</gene>
<dbReference type="eggNOG" id="COG5635">
    <property type="taxonomic scope" value="Bacteria"/>
</dbReference>
<dbReference type="SUPFAM" id="SSF50494">
    <property type="entry name" value="Trypsin-like serine proteases"/>
    <property type="match status" value="1"/>
</dbReference>
<organism evidence="1 2">
    <name type="scientific">Hoylesella buccalis ATCC 35310</name>
    <dbReference type="NCBI Taxonomy" id="679190"/>
    <lineage>
        <taxon>Bacteria</taxon>
        <taxon>Pseudomonadati</taxon>
        <taxon>Bacteroidota</taxon>
        <taxon>Bacteroidia</taxon>
        <taxon>Bacteroidales</taxon>
        <taxon>Prevotellaceae</taxon>
        <taxon>Hoylesella</taxon>
    </lineage>
</organism>
<dbReference type="InterPro" id="IPR043504">
    <property type="entry name" value="Peptidase_S1_PA_chymotrypsin"/>
</dbReference>
<dbReference type="Pfam" id="PF13365">
    <property type="entry name" value="Trypsin_2"/>
    <property type="match status" value="1"/>
</dbReference>
<protein>
    <recommendedName>
        <fullName evidence="3">Trypsin</fullName>
    </recommendedName>
</protein>
<proteinExistence type="predicted"/>
<feature type="non-terminal residue" evidence="1">
    <location>
        <position position="348"/>
    </location>
</feature>
<keyword evidence="2" id="KW-1185">Reference proteome</keyword>
<dbReference type="AlphaFoldDB" id="D1W398"/>
<reference evidence="1 2" key="1">
    <citation type="submission" date="2009-12" db="EMBL/GenBank/DDBJ databases">
        <title>Genome Sequence of Prevotella buccalis ATCC 35310.</title>
        <authorList>
            <person name="Durkin A.S."/>
            <person name="Madupu R."/>
            <person name="Torralba M."/>
            <person name="Methe B."/>
            <person name="Sutton G."/>
            <person name="Strausberg R.L."/>
            <person name="Nelson K.E."/>
        </authorList>
    </citation>
    <scope>NUCLEOTIDE SEQUENCE [LARGE SCALE GENOMIC DNA]</scope>
    <source>
        <strain evidence="1 2">ATCC 35310</strain>
    </source>
</reference>
<name>D1W398_9BACT</name>
<evidence type="ECO:0000313" key="2">
    <source>
        <dbReference type="Proteomes" id="UP000005283"/>
    </source>
</evidence>
<comment type="caution">
    <text evidence="1">The sequence shown here is derived from an EMBL/GenBank/DDBJ whole genome shotgun (WGS) entry which is preliminary data.</text>
</comment>
<dbReference type="STRING" id="679190.HMPREF0650_1527"/>
<accession>D1W398</accession>
<sequence length="348" mass="39142">MSNISTIPSITYKVECGTEGGTAFFVDDNRLLTAFHVVGSALNGNSIYVEIEEEDYECELTIVKPGKDIAILTLKDEAVSHEYGSLLNMPIEAKTHFRFWGYPSTLIGQAVGQSVKIRVDETYTALNGDFDAYAVFEDEKHLTEYAGFSGSPVYTDGDKIIGIVTNILDSHIGFISIKSVEAELKAQGVPAESDYIKFQEIAYGRKECVEKLRKQIALAGNRYKPELDVPNQSFETLFANLWDIRNLEKHKEILRTGKQVFLSLQKTNSALFVTPPDETLPELDYNIGMQRDMERLKSDTPNWKTVEVALKKELLSWKQIHESILYVVNKQEKVYCTYGPAGCGKTHN</sequence>
<dbReference type="RefSeq" id="WP_004347800.1">
    <property type="nucleotide sequence ID" value="NZ_ADEG01000017.1"/>
</dbReference>
<dbReference type="EMBL" id="ADEG01000017">
    <property type="protein sequence ID" value="EFA92976.1"/>
    <property type="molecule type" value="Genomic_DNA"/>
</dbReference>